<name>A0A917GZZ6_9BACT</name>
<protein>
    <submittedName>
        <fullName evidence="1">Uncharacterized protein</fullName>
    </submittedName>
</protein>
<reference evidence="1" key="2">
    <citation type="submission" date="2020-09" db="EMBL/GenBank/DDBJ databases">
        <authorList>
            <person name="Sun Q."/>
            <person name="Zhou Y."/>
        </authorList>
    </citation>
    <scope>NUCLEOTIDE SEQUENCE</scope>
    <source>
        <strain evidence="1">CGMCC 1.12997</strain>
    </source>
</reference>
<comment type="caution">
    <text evidence="1">The sequence shown here is derived from an EMBL/GenBank/DDBJ whole genome shotgun (WGS) entry which is preliminary data.</text>
</comment>
<dbReference type="Proteomes" id="UP000647241">
    <property type="component" value="Unassembled WGS sequence"/>
</dbReference>
<dbReference type="AlphaFoldDB" id="A0A917GZZ6"/>
<accession>A0A917GZZ6</accession>
<reference evidence="1" key="1">
    <citation type="journal article" date="2014" name="Int. J. Syst. Evol. Microbiol.">
        <title>Complete genome sequence of Corynebacterium casei LMG S-19264T (=DSM 44701T), isolated from a smear-ripened cheese.</title>
        <authorList>
            <consortium name="US DOE Joint Genome Institute (JGI-PGF)"/>
            <person name="Walter F."/>
            <person name="Albersmeier A."/>
            <person name="Kalinowski J."/>
            <person name="Ruckert C."/>
        </authorList>
    </citation>
    <scope>NUCLEOTIDE SEQUENCE</scope>
    <source>
        <strain evidence="1">CGMCC 1.12997</strain>
    </source>
</reference>
<gene>
    <name evidence="1" type="ORF">GCM10011585_00580</name>
</gene>
<dbReference type="EMBL" id="BMGT01000001">
    <property type="protein sequence ID" value="GGG63017.1"/>
    <property type="molecule type" value="Genomic_DNA"/>
</dbReference>
<proteinExistence type="predicted"/>
<evidence type="ECO:0000313" key="1">
    <source>
        <dbReference type="EMBL" id="GGG63017.1"/>
    </source>
</evidence>
<organism evidence="1 2">
    <name type="scientific">Edaphobacter dinghuensis</name>
    <dbReference type="NCBI Taxonomy" id="1560005"/>
    <lineage>
        <taxon>Bacteria</taxon>
        <taxon>Pseudomonadati</taxon>
        <taxon>Acidobacteriota</taxon>
        <taxon>Terriglobia</taxon>
        <taxon>Terriglobales</taxon>
        <taxon>Acidobacteriaceae</taxon>
        <taxon>Edaphobacter</taxon>
    </lineage>
</organism>
<keyword evidence="2" id="KW-1185">Reference proteome</keyword>
<evidence type="ECO:0000313" key="2">
    <source>
        <dbReference type="Proteomes" id="UP000647241"/>
    </source>
</evidence>
<sequence length="84" mass="9162">MRGSGKGFKGAFSDTIEAMANLTLVYGMRLLPADEIAAVGDAPVTLNNGNEAHVTMHILEGSREQIEAQLRMSIDAFFDFYPEI</sequence>